<evidence type="ECO:0000313" key="1">
    <source>
        <dbReference type="EMBL" id="CAK7938021.1"/>
    </source>
</evidence>
<reference evidence="1" key="1">
    <citation type="submission" date="2024-01" db="EMBL/GenBank/DDBJ databases">
        <authorList>
            <person name="Webb A."/>
        </authorList>
    </citation>
    <scope>NUCLEOTIDE SEQUENCE</scope>
    <source>
        <strain evidence="1">Pm1</strain>
    </source>
</reference>
<dbReference type="AlphaFoldDB" id="A0AAV1UUT4"/>
<dbReference type="Proteomes" id="UP001162060">
    <property type="component" value="Unassembled WGS sequence"/>
</dbReference>
<sequence length="73" mass="8329">MKLFSQHKDPKRSWPKHFLYFVAVNDARGGADTLVLDNIVNHALSKLALVLKKKYDVNRVDCLRHAEGLAHFA</sequence>
<comment type="caution">
    <text evidence="1">The sequence shown here is derived from an EMBL/GenBank/DDBJ whole genome shotgun (WGS) entry which is preliminary data.</text>
</comment>
<dbReference type="EMBL" id="CAKLBY020000228">
    <property type="protein sequence ID" value="CAK7938021.1"/>
    <property type="molecule type" value="Genomic_DNA"/>
</dbReference>
<proteinExistence type="predicted"/>
<name>A0AAV1UUT4_9STRA</name>
<evidence type="ECO:0000313" key="2">
    <source>
        <dbReference type="Proteomes" id="UP001162060"/>
    </source>
</evidence>
<organism evidence="1 2">
    <name type="scientific">Peronospora matthiolae</name>
    <dbReference type="NCBI Taxonomy" id="2874970"/>
    <lineage>
        <taxon>Eukaryota</taxon>
        <taxon>Sar</taxon>
        <taxon>Stramenopiles</taxon>
        <taxon>Oomycota</taxon>
        <taxon>Peronosporomycetes</taxon>
        <taxon>Peronosporales</taxon>
        <taxon>Peronosporaceae</taxon>
        <taxon>Peronospora</taxon>
    </lineage>
</organism>
<accession>A0AAV1UUT4</accession>
<protein>
    <submittedName>
        <fullName evidence="1">Uncharacterized protein</fullName>
    </submittedName>
</protein>
<gene>
    <name evidence="1" type="ORF">PM001_LOCUS23171</name>
</gene>